<proteinExistence type="predicted"/>
<dbReference type="Proteomes" id="UP000245383">
    <property type="component" value="Unassembled WGS sequence"/>
</dbReference>
<evidence type="ECO:0000313" key="3">
    <source>
        <dbReference type="EMBL" id="PVU92484.1"/>
    </source>
</evidence>
<evidence type="ECO:0000313" key="4">
    <source>
        <dbReference type="Proteomes" id="UP000245383"/>
    </source>
</evidence>
<evidence type="ECO:0000256" key="1">
    <source>
        <dbReference type="SAM" id="MobiDB-lite"/>
    </source>
</evidence>
<name>A0A2T9YJN0_9FUNG</name>
<dbReference type="AlphaFoldDB" id="A0A2T9YJN0"/>
<feature type="region of interest" description="Disordered" evidence="1">
    <location>
        <begin position="1"/>
        <end position="76"/>
    </location>
</feature>
<feature type="transmembrane region" description="Helical" evidence="2">
    <location>
        <begin position="110"/>
        <end position="128"/>
    </location>
</feature>
<keyword evidence="2" id="KW-0472">Membrane</keyword>
<keyword evidence="4" id="KW-1185">Reference proteome</keyword>
<reference evidence="3 4" key="1">
    <citation type="journal article" date="2018" name="MBio">
        <title>Comparative Genomics Reveals the Core Gene Toolbox for the Fungus-Insect Symbiosis.</title>
        <authorList>
            <person name="Wang Y."/>
            <person name="Stata M."/>
            <person name="Wang W."/>
            <person name="Stajich J.E."/>
            <person name="White M.M."/>
            <person name="Moncalvo J.M."/>
        </authorList>
    </citation>
    <scope>NUCLEOTIDE SEQUENCE [LARGE SCALE GENOMIC DNA]</scope>
    <source>
        <strain evidence="3 4">SWE-8-4</strain>
    </source>
</reference>
<sequence>MSKLVALNKNNKLREDIDKKRRKAAIERHSQKTSTNSDNSKDIKNDDNKDSQQKSDSKNSNKYTLPTAFPSREGSNRARICTLNQTGSSADATNRPLTGGELTGMRQAQTGLSLLLYSIAFLALFRLVQFRQFSLFGHNALYGYFRLYMTSVATNKFLLEESNSFQGLPYIGCSLDALPL</sequence>
<protein>
    <submittedName>
        <fullName evidence="3">Uncharacterized protein</fullName>
    </submittedName>
</protein>
<evidence type="ECO:0000256" key="2">
    <source>
        <dbReference type="SAM" id="Phobius"/>
    </source>
</evidence>
<feature type="compositionally biased region" description="Basic and acidic residues" evidence="1">
    <location>
        <begin position="12"/>
        <end position="30"/>
    </location>
</feature>
<organism evidence="3 4">
    <name type="scientific">Smittium simulii</name>
    <dbReference type="NCBI Taxonomy" id="133385"/>
    <lineage>
        <taxon>Eukaryota</taxon>
        <taxon>Fungi</taxon>
        <taxon>Fungi incertae sedis</taxon>
        <taxon>Zoopagomycota</taxon>
        <taxon>Kickxellomycotina</taxon>
        <taxon>Harpellomycetes</taxon>
        <taxon>Harpellales</taxon>
        <taxon>Legeriomycetaceae</taxon>
        <taxon>Smittium</taxon>
    </lineage>
</organism>
<gene>
    <name evidence="3" type="ORF">BB561_003800</name>
</gene>
<comment type="caution">
    <text evidence="3">The sequence shown here is derived from an EMBL/GenBank/DDBJ whole genome shotgun (WGS) entry which is preliminary data.</text>
</comment>
<dbReference type="EMBL" id="MBFR01000160">
    <property type="protein sequence ID" value="PVU92484.1"/>
    <property type="molecule type" value="Genomic_DNA"/>
</dbReference>
<keyword evidence="2" id="KW-1133">Transmembrane helix</keyword>
<accession>A0A2T9YJN0</accession>
<keyword evidence="2" id="KW-0812">Transmembrane</keyword>
<feature type="compositionally biased region" description="Basic and acidic residues" evidence="1">
    <location>
        <begin position="39"/>
        <end position="59"/>
    </location>
</feature>